<keyword evidence="2" id="KW-1185">Reference proteome</keyword>
<reference evidence="1 2" key="1">
    <citation type="journal article" date="2021" name="BMC Biol.">
        <title>Horizontally acquired antibacterial genes associated with adaptive radiation of ladybird beetles.</title>
        <authorList>
            <person name="Li H.S."/>
            <person name="Tang X.F."/>
            <person name="Huang Y.H."/>
            <person name="Xu Z.Y."/>
            <person name="Chen M.L."/>
            <person name="Du X.Y."/>
            <person name="Qiu B.Y."/>
            <person name="Chen P.T."/>
            <person name="Zhang W."/>
            <person name="Slipinski A."/>
            <person name="Escalona H.E."/>
            <person name="Waterhouse R.M."/>
            <person name="Zwick A."/>
            <person name="Pang H."/>
        </authorList>
    </citation>
    <scope>NUCLEOTIDE SEQUENCE [LARGE SCALE GENOMIC DNA]</scope>
    <source>
        <strain evidence="1">SYSU2018</strain>
    </source>
</reference>
<protein>
    <submittedName>
        <fullName evidence="1">Uncharacterized protein</fullName>
    </submittedName>
</protein>
<dbReference type="Proteomes" id="UP001516400">
    <property type="component" value="Unassembled WGS sequence"/>
</dbReference>
<proteinExistence type="predicted"/>
<sequence>MIQAYSITSVLTAEEICFFLTKLSDSTNLTFLDKTSSELSDRQLFYFANFNSAQLQVLKQLLVSMRSKNSRNIIKTLVVCLFELRTEASNNFIAFVFEIDNEIKISDFCESVINSFEGDVLPTHLLRRVRITATNKSLIQ</sequence>
<name>A0ABD2MGQ2_9CUCU</name>
<comment type="caution">
    <text evidence="1">The sequence shown here is derived from an EMBL/GenBank/DDBJ whole genome shotgun (WGS) entry which is preliminary data.</text>
</comment>
<dbReference type="EMBL" id="JABFTP020000001">
    <property type="protein sequence ID" value="KAL3265518.1"/>
    <property type="molecule type" value="Genomic_DNA"/>
</dbReference>
<dbReference type="AlphaFoldDB" id="A0ABD2MGQ2"/>
<feature type="non-terminal residue" evidence="1">
    <location>
        <position position="140"/>
    </location>
</feature>
<evidence type="ECO:0000313" key="2">
    <source>
        <dbReference type="Proteomes" id="UP001516400"/>
    </source>
</evidence>
<accession>A0ABD2MGQ2</accession>
<gene>
    <name evidence="1" type="ORF">HHI36_009722</name>
</gene>
<evidence type="ECO:0000313" key="1">
    <source>
        <dbReference type="EMBL" id="KAL3265518.1"/>
    </source>
</evidence>
<organism evidence="1 2">
    <name type="scientific">Cryptolaemus montrouzieri</name>
    <dbReference type="NCBI Taxonomy" id="559131"/>
    <lineage>
        <taxon>Eukaryota</taxon>
        <taxon>Metazoa</taxon>
        <taxon>Ecdysozoa</taxon>
        <taxon>Arthropoda</taxon>
        <taxon>Hexapoda</taxon>
        <taxon>Insecta</taxon>
        <taxon>Pterygota</taxon>
        <taxon>Neoptera</taxon>
        <taxon>Endopterygota</taxon>
        <taxon>Coleoptera</taxon>
        <taxon>Polyphaga</taxon>
        <taxon>Cucujiformia</taxon>
        <taxon>Coccinelloidea</taxon>
        <taxon>Coccinellidae</taxon>
        <taxon>Scymninae</taxon>
        <taxon>Scymnini</taxon>
        <taxon>Cryptolaemus</taxon>
    </lineage>
</organism>